<keyword evidence="1" id="KW-0472">Membrane</keyword>
<proteinExistence type="predicted"/>
<protein>
    <recommendedName>
        <fullName evidence="4">Host cell surface-exposed lipoprotein</fullName>
    </recommendedName>
</protein>
<keyword evidence="1" id="KW-0812">Transmembrane</keyword>
<feature type="transmembrane region" description="Helical" evidence="1">
    <location>
        <begin position="7"/>
        <end position="26"/>
    </location>
</feature>
<organism evidence="2 3">
    <name type="scientific">Ruminococcus turbiniformis</name>
    <dbReference type="NCBI Taxonomy" id="2881258"/>
    <lineage>
        <taxon>Bacteria</taxon>
        <taxon>Bacillati</taxon>
        <taxon>Bacillota</taxon>
        <taxon>Clostridia</taxon>
        <taxon>Eubacteriales</taxon>
        <taxon>Oscillospiraceae</taxon>
        <taxon>Ruminococcus</taxon>
    </lineage>
</organism>
<dbReference type="EMBL" id="JAJEQX010000021">
    <property type="protein sequence ID" value="MCC2255072.1"/>
    <property type="molecule type" value="Genomic_DNA"/>
</dbReference>
<dbReference type="RefSeq" id="WP_227708210.1">
    <property type="nucleotide sequence ID" value="NZ_JAJEQX010000021.1"/>
</dbReference>
<comment type="caution">
    <text evidence="2">The sequence shown here is derived from an EMBL/GenBank/DDBJ whole genome shotgun (WGS) entry which is preliminary data.</text>
</comment>
<name>A0ABS8FYD4_9FIRM</name>
<gene>
    <name evidence="2" type="ORF">LKD70_11685</name>
</gene>
<keyword evidence="3" id="KW-1185">Reference proteome</keyword>
<keyword evidence="1" id="KW-1133">Transmembrane helix</keyword>
<sequence length="285" mass="31763">MNKKKITIAVVLVIIVAGISGILFYMCYHRWDNATCTTAKTCSICGKTEGEPLGHKWTEATCEEPQICSACGEAKGTALGHKWEEATCEMPKICSVCGKTQGEALGHVLEEYTVVKEATCSEQGEKEAVCSRCQKTIVETIDKVEHTPGEWEVKEDYSISAQAIITPGKQIKKCTVCNKELESKEYTVELSTSQRNAVLKAYQEIQNWHCGRDFLINDVLVGFDGYSIEDATFAVDHIDVDWDYQAILYAKENGVGESESQITEMMQYYGFNQDQIAKALKEIGY</sequence>
<dbReference type="Proteomes" id="UP001198151">
    <property type="component" value="Unassembled WGS sequence"/>
</dbReference>
<accession>A0ABS8FYD4</accession>
<evidence type="ECO:0000313" key="3">
    <source>
        <dbReference type="Proteomes" id="UP001198151"/>
    </source>
</evidence>
<evidence type="ECO:0000256" key="1">
    <source>
        <dbReference type="SAM" id="Phobius"/>
    </source>
</evidence>
<evidence type="ECO:0008006" key="4">
    <source>
        <dbReference type="Google" id="ProtNLM"/>
    </source>
</evidence>
<evidence type="ECO:0000313" key="2">
    <source>
        <dbReference type="EMBL" id="MCC2255072.1"/>
    </source>
</evidence>
<reference evidence="2 3" key="1">
    <citation type="submission" date="2021-10" db="EMBL/GenBank/DDBJ databases">
        <title>Anaerobic single-cell dispensing facilitates the cultivation of human gut bacteria.</title>
        <authorList>
            <person name="Afrizal A."/>
        </authorList>
    </citation>
    <scope>NUCLEOTIDE SEQUENCE [LARGE SCALE GENOMIC DNA]</scope>
    <source>
        <strain evidence="2 3">CLA-AA-H200</strain>
    </source>
</reference>